<organism evidence="2">
    <name type="scientific">bioreactor metagenome</name>
    <dbReference type="NCBI Taxonomy" id="1076179"/>
    <lineage>
        <taxon>unclassified sequences</taxon>
        <taxon>metagenomes</taxon>
        <taxon>ecological metagenomes</taxon>
    </lineage>
</organism>
<feature type="compositionally biased region" description="Basic residues" evidence="1">
    <location>
        <begin position="113"/>
        <end position="125"/>
    </location>
</feature>
<feature type="compositionally biased region" description="Basic and acidic residues" evidence="1">
    <location>
        <begin position="27"/>
        <end position="40"/>
    </location>
</feature>
<accession>A0A645GTR9</accession>
<gene>
    <name evidence="2" type="ORF">SDC9_177153</name>
</gene>
<comment type="caution">
    <text evidence="2">The sequence shown here is derived from an EMBL/GenBank/DDBJ whole genome shotgun (WGS) entry which is preliminary data.</text>
</comment>
<protein>
    <submittedName>
        <fullName evidence="2">Uncharacterized protein</fullName>
    </submittedName>
</protein>
<evidence type="ECO:0000313" key="2">
    <source>
        <dbReference type="EMBL" id="MPN29700.1"/>
    </source>
</evidence>
<feature type="compositionally biased region" description="Basic and acidic residues" evidence="1">
    <location>
        <begin position="126"/>
        <end position="151"/>
    </location>
</feature>
<feature type="compositionally biased region" description="Basic and acidic residues" evidence="1">
    <location>
        <begin position="50"/>
        <end position="60"/>
    </location>
</feature>
<sequence length="172" mass="18763">MAGGDENTLTRTGDGDRNSEIGIIAVVDHHGDEHRTDGGDVRNSGAADAAEEHGGKDVHLGKTAAHAPDEGVGEGHQAAGYATLAHDLTAEDEERDGQQAERVHPAHQALHDGHHRQVQVHRRENRRQEQREGDRELEDQHQHEGADQDEGTHACIHHTCAPPLNFLRSSVR</sequence>
<dbReference type="EMBL" id="VSSQ01080510">
    <property type="protein sequence ID" value="MPN29700.1"/>
    <property type="molecule type" value="Genomic_DNA"/>
</dbReference>
<reference evidence="2" key="1">
    <citation type="submission" date="2019-08" db="EMBL/GenBank/DDBJ databases">
        <authorList>
            <person name="Kucharzyk K."/>
            <person name="Murdoch R.W."/>
            <person name="Higgins S."/>
            <person name="Loffler F."/>
        </authorList>
    </citation>
    <scope>NUCLEOTIDE SEQUENCE</scope>
</reference>
<name>A0A645GTR9_9ZZZZ</name>
<feature type="region of interest" description="Disordered" evidence="1">
    <location>
        <begin position="1"/>
        <end position="151"/>
    </location>
</feature>
<dbReference type="AlphaFoldDB" id="A0A645GTR9"/>
<proteinExistence type="predicted"/>
<evidence type="ECO:0000256" key="1">
    <source>
        <dbReference type="SAM" id="MobiDB-lite"/>
    </source>
</evidence>
<feature type="compositionally biased region" description="Basic and acidic residues" evidence="1">
    <location>
        <begin position="96"/>
        <end position="112"/>
    </location>
</feature>